<keyword evidence="2" id="KW-1185">Reference proteome</keyword>
<sequence>MRDLLQTVQDAWGWTDIKPVEIVASNPFGNLILRDDADHFWRLCPEDLYCKVIADSPAALEELRNDEEFTRDWEMTAMVAEAEQRLGPLAEGERY</sequence>
<evidence type="ECO:0000313" key="1">
    <source>
        <dbReference type="EMBL" id="QDU39941.1"/>
    </source>
</evidence>
<reference evidence="1 2" key="1">
    <citation type="submission" date="2019-02" db="EMBL/GenBank/DDBJ databases">
        <title>Deep-cultivation of Planctomycetes and their phenomic and genomic characterization uncovers novel biology.</title>
        <authorList>
            <person name="Wiegand S."/>
            <person name="Jogler M."/>
            <person name="Boedeker C."/>
            <person name="Pinto D."/>
            <person name="Vollmers J."/>
            <person name="Rivas-Marin E."/>
            <person name="Kohn T."/>
            <person name="Peeters S.H."/>
            <person name="Heuer A."/>
            <person name="Rast P."/>
            <person name="Oberbeckmann S."/>
            <person name="Bunk B."/>
            <person name="Jeske O."/>
            <person name="Meyerdierks A."/>
            <person name="Storesund J.E."/>
            <person name="Kallscheuer N."/>
            <person name="Luecker S."/>
            <person name="Lage O.M."/>
            <person name="Pohl T."/>
            <person name="Merkel B.J."/>
            <person name="Hornburger P."/>
            <person name="Mueller R.-W."/>
            <person name="Bruemmer F."/>
            <person name="Labrenz M."/>
            <person name="Spormann A.M."/>
            <person name="Op den Camp H."/>
            <person name="Overmann J."/>
            <person name="Amann R."/>
            <person name="Jetten M.S.M."/>
            <person name="Mascher T."/>
            <person name="Medema M.H."/>
            <person name="Devos D.P."/>
            <person name="Kaster A.-K."/>
            <person name="Ovreas L."/>
            <person name="Rohde M."/>
            <person name="Galperin M.Y."/>
            <person name="Jogler C."/>
        </authorList>
    </citation>
    <scope>NUCLEOTIDE SEQUENCE [LARGE SCALE GENOMIC DNA]</scope>
    <source>
        <strain evidence="1 2">Mal4</strain>
    </source>
</reference>
<dbReference type="KEGG" id="mri:Mal4_42950"/>
<dbReference type="Proteomes" id="UP000320496">
    <property type="component" value="Chromosome"/>
</dbReference>
<dbReference type="AlphaFoldDB" id="A0A517ZBX7"/>
<evidence type="ECO:0000313" key="2">
    <source>
        <dbReference type="Proteomes" id="UP000320496"/>
    </source>
</evidence>
<dbReference type="RefSeq" id="WP_197443658.1">
    <property type="nucleotide sequence ID" value="NZ_CP036275.1"/>
</dbReference>
<proteinExistence type="predicted"/>
<accession>A0A517ZBX7</accession>
<organism evidence="1 2">
    <name type="scientific">Maioricimonas rarisocia</name>
    <dbReference type="NCBI Taxonomy" id="2528026"/>
    <lineage>
        <taxon>Bacteria</taxon>
        <taxon>Pseudomonadati</taxon>
        <taxon>Planctomycetota</taxon>
        <taxon>Planctomycetia</taxon>
        <taxon>Planctomycetales</taxon>
        <taxon>Planctomycetaceae</taxon>
        <taxon>Maioricimonas</taxon>
    </lineage>
</organism>
<dbReference type="EMBL" id="CP036275">
    <property type="protein sequence ID" value="QDU39941.1"/>
    <property type="molecule type" value="Genomic_DNA"/>
</dbReference>
<name>A0A517ZBX7_9PLAN</name>
<protein>
    <submittedName>
        <fullName evidence="1">Uncharacterized protein</fullName>
    </submittedName>
</protein>
<gene>
    <name evidence="1" type="ORF">Mal4_42950</name>
</gene>